<comment type="caution">
    <text evidence="18">The sequence shown here is derived from an EMBL/GenBank/DDBJ whole genome shotgun (WGS) entry which is preliminary data.</text>
</comment>
<evidence type="ECO:0000256" key="16">
    <source>
        <dbReference type="ARBA" id="ARBA00039819"/>
    </source>
</evidence>
<evidence type="ECO:0000256" key="8">
    <source>
        <dbReference type="ARBA" id="ARBA00023004"/>
    </source>
</evidence>
<dbReference type="GO" id="GO:0005739">
    <property type="term" value="C:mitochondrion"/>
    <property type="evidence" value="ECO:0007669"/>
    <property type="project" value="UniProtKB-SubCell"/>
</dbReference>
<proteinExistence type="inferred from homology"/>
<comment type="similarity">
    <text evidence="2">Belongs to the glutaredoxin family.</text>
</comment>
<dbReference type="InterPro" id="IPR014025">
    <property type="entry name" value="Glutaredoxin_subgr"/>
</dbReference>
<evidence type="ECO:0000256" key="7">
    <source>
        <dbReference type="ARBA" id="ARBA00022982"/>
    </source>
</evidence>
<evidence type="ECO:0000256" key="12">
    <source>
        <dbReference type="ARBA" id="ARBA00023206"/>
    </source>
</evidence>
<evidence type="ECO:0000256" key="10">
    <source>
        <dbReference type="ARBA" id="ARBA00023128"/>
    </source>
</evidence>
<accession>A0A8J6F896</accession>
<dbReference type="FunFam" id="3.40.30.10:FF:000026">
    <property type="entry name" value="Glutaredoxin 2"/>
    <property type="match status" value="1"/>
</dbReference>
<keyword evidence="10" id="KW-0496">Mitochondrion</keyword>
<evidence type="ECO:0000256" key="9">
    <source>
        <dbReference type="ARBA" id="ARBA00023014"/>
    </source>
</evidence>
<keyword evidence="11" id="KW-1015">Disulfide bond</keyword>
<keyword evidence="8" id="KW-0408">Iron</keyword>
<dbReference type="PANTHER" id="PTHR46679:SF1">
    <property type="entry name" value="GLUTAREDOXIN-2, MITOCHONDRIAL"/>
    <property type="match status" value="1"/>
</dbReference>
<evidence type="ECO:0000256" key="2">
    <source>
        <dbReference type="ARBA" id="ARBA00007787"/>
    </source>
</evidence>
<evidence type="ECO:0000313" key="19">
    <source>
        <dbReference type="Proteomes" id="UP000770717"/>
    </source>
</evidence>
<dbReference type="AlphaFoldDB" id="A0A8J6F896"/>
<keyword evidence="3" id="KW-0813">Transport</keyword>
<dbReference type="InterPro" id="IPR036249">
    <property type="entry name" value="Thioredoxin-like_sf"/>
</dbReference>
<dbReference type="GO" id="GO:0051537">
    <property type="term" value="F:2 iron, 2 sulfur cluster binding"/>
    <property type="evidence" value="ECO:0007669"/>
    <property type="project" value="UniProtKB-KW"/>
</dbReference>
<feature type="domain" description="Glutaredoxin" evidence="17">
    <location>
        <begin position="63"/>
        <end position="125"/>
    </location>
</feature>
<keyword evidence="5" id="KW-0479">Metal-binding</keyword>
<dbReference type="OrthoDB" id="418495at2759"/>
<gene>
    <name evidence="18" type="ORF">GDO78_009331</name>
</gene>
<evidence type="ECO:0000256" key="15">
    <source>
        <dbReference type="ARBA" id="ARBA00038558"/>
    </source>
</evidence>
<dbReference type="Pfam" id="PF00462">
    <property type="entry name" value="Glutaredoxin"/>
    <property type="match status" value="1"/>
</dbReference>
<reference evidence="18" key="1">
    <citation type="thesis" date="2020" institute="ProQuest LLC" country="789 East Eisenhower Parkway, Ann Arbor, MI, USA">
        <title>Comparative Genomics and Chromosome Evolution.</title>
        <authorList>
            <person name="Mudd A.B."/>
        </authorList>
    </citation>
    <scope>NUCLEOTIDE SEQUENCE</scope>
    <source>
        <strain evidence="18">HN-11 Male</strain>
        <tissue evidence="18">Kidney and liver</tissue>
    </source>
</reference>
<evidence type="ECO:0000256" key="6">
    <source>
        <dbReference type="ARBA" id="ARBA00022946"/>
    </source>
</evidence>
<dbReference type="CDD" id="cd03419">
    <property type="entry name" value="GRX_GRXh_1_2_like"/>
    <property type="match status" value="1"/>
</dbReference>
<sequence length="154" mass="17153">MRQLAILRKVCLLRFSKATCYPVSEGLPTSLVSRMGNLFSNSTDTPQFDALKMVEDTISQNCVVIYSRTTCPYCTMAKNAFNSINVNYKTVELDEMDNGRQFQDALYQLTGERTVPRVFVNGTCIGGGTETQKLNQEGKLLELVQQCNITTNGS</sequence>
<protein>
    <recommendedName>
        <fullName evidence="16">Glutaredoxin-2, mitochondrial</fullName>
    </recommendedName>
</protein>
<dbReference type="Proteomes" id="UP000770717">
    <property type="component" value="Unassembled WGS sequence"/>
</dbReference>
<evidence type="ECO:0000256" key="4">
    <source>
        <dbReference type="ARBA" id="ARBA00022714"/>
    </source>
</evidence>
<evidence type="ECO:0000256" key="1">
    <source>
        <dbReference type="ARBA" id="ARBA00004173"/>
    </source>
</evidence>
<name>A0A8J6F896_ELECQ</name>
<comment type="subcellular location">
    <subcellularLocation>
        <location evidence="1">Mitochondrion</location>
    </subcellularLocation>
</comment>
<keyword evidence="7" id="KW-0249">Electron transport</keyword>
<dbReference type="SUPFAM" id="SSF52833">
    <property type="entry name" value="Thioredoxin-like"/>
    <property type="match status" value="1"/>
</dbReference>
<comment type="subunit">
    <text evidence="15">Monomer; active form. Homodimer; inactive form. The homodimer is probably linked by 1 2Fe-2S cluster.</text>
</comment>
<keyword evidence="9" id="KW-0411">Iron-sulfur</keyword>
<evidence type="ECO:0000259" key="17">
    <source>
        <dbReference type="Pfam" id="PF00462"/>
    </source>
</evidence>
<dbReference type="PANTHER" id="PTHR46679">
    <property type="match status" value="1"/>
</dbReference>
<evidence type="ECO:0000256" key="14">
    <source>
        <dbReference type="ARBA" id="ARBA00037470"/>
    </source>
</evidence>
<dbReference type="GO" id="GO:0015035">
    <property type="term" value="F:protein-disulfide reductase activity"/>
    <property type="evidence" value="ECO:0007669"/>
    <property type="project" value="TreeGrafter"/>
</dbReference>
<keyword evidence="13" id="KW-0676">Redox-active center</keyword>
<dbReference type="PRINTS" id="PR00160">
    <property type="entry name" value="GLUTAREDOXIN"/>
</dbReference>
<keyword evidence="12" id="KW-0318">Glutathionylation</keyword>
<evidence type="ECO:0000256" key="11">
    <source>
        <dbReference type="ARBA" id="ARBA00023157"/>
    </source>
</evidence>
<evidence type="ECO:0000313" key="18">
    <source>
        <dbReference type="EMBL" id="KAG9483347.1"/>
    </source>
</evidence>
<comment type="function">
    <text evidence="14">Glutathione-dependent oxidoreductase that facilitates the maintenance of mitochondrial redox homeostasis upon induction of apoptosis by oxidative stress. Involved in response to hydrogen peroxide and regulation of apoptosis caused by oxidative stress. Acts as a very efficient catalyst of monothiol reactions because of its high affinity for protein glutathione-mixed disulfides. Can receive electrons not only from glutathione (GSH), but also from thioredoxin reductase supporting both monothiol and dithiol reactions. Efficiently catalyzes both glutathionylation and deglutathionylation of mitochondrial complex I, which in turn regulates the superoxide production by the complex. Overexpression decreases the susceptibility to apoptosis and prevents loss of cardiolipin and cytochrome c release.</text>
</comment>
<dbReference type="EMBL" id="WNTK01000005">
    <property type="protein sequence ID" value="KAG9483347.1"/>
    <property type="molecule type" value="Genomic_DNA"/>
</dbReference>
<dbReference type="PROSITE" id="PS51354">
    <property type="entry name" value="GLUTAREDOXIN_2"/>
    <property type="match status" value="1"/>
</dbReference>
<evidence type="ECO:0000256" key="13">
    <source>
        <dbReference type="ARBA" id="ARBA00023284"/>
    </source>
</evidence>
<keyword evidence="6" id="KW-0809">Transit peptide</keyword>
<evidence type="ECO:0000256" key="5">
    <source>
        <dbReference type="ARBA" id="ARBA00022723"/>
    </source>
</evidence>
<dbReference type="GO" id="GO:0046872">
    <property type="term" value="F:metal ion binding"/>
    <property type="evidence" value="ECO:0007669"/>
    <property type="project" value="UniProtKB-KW"/>
</dbReference>
<dbReference type="InterPro" id="IPR002109">
    <property type="entry name" value="Glutaredoxin"/>
</dbReference>
<keyword evidence="19" id="KW-1185">Reference proteome</keyword>
<dbReference type="InterPro" id="IPR011899">
    <property type="entry name" value="Glutaredoxin_euk/vir"/>
</dbReference>
<evidence type="ECO:0000256" key="3">
    <source>
        <dbReference type="ARBA" id="ARBA00022448"/>
    </source>
</evidence>
<dbReference type="Gene3D" id="3.40.30.10">
    <property type="entry name" value="Glutaredoxin"/>
    <property type="match status" value="1"/>
</dbReference>
<keyword evidence="4" id="KW-0001">2Fe-2S</keyword>
<organism evidence="18 19">
    <name type="scientific">Eleutherodactylus coqui</name>
    <name type="common">Puerto Rican coqui</name>
    <dbReference type="NCBI Taxonomy" id="57060"/>
    <lineage>
        <taxon>Eukaryota</taxon>
        <taxon>Metazoa</taxon>
        <taxon>Chordata</taxon>
        <taxon>Craniata</taxon>
        <taxon>Vertebrata</taxon>
        <taxon>Euteleostomi</taxon>
        <taxon>Amphibia</taxon>
        <taxon>Batrachia</taxon>
        <taxon>Anura</taxon>
        <taxon>Neobatrachia</taxon>
        <taxon>Hyloidea</taxon>
        <taxon>Eleutherodactylidae</taxon>
        <taxon>Eleutherodactylinae</taxon>
        <taxon>Eleutherodactylus</taxon>
        <taxon>Eleutherodactylus</taxon>
    </lineage>
</organism>
<dbReference type="NCBIfam" id="TIGR02180">
    <property type="entry name" value="GRX_euk"/>
    <property type="match status" value="1"/>
</dbReference>